<evidence type="ECO:0000256" key="3">
    <source>
        <dbReference type="ARBA" id="ARBA00023163"/>
    </source>
</evidence>
<dbReference type="GO" id="GO:0003700">
    <property type="term" value="F:DNA-binding transcription factor activity"/>
    <property type="evidence" value="ECO:0007669"/>
    <property type="project" value="InterPro"/>
</dbReference>
<dbReference type="InterPro" id="IPR011991">
    <property type="entry name" value="ArsR-like_HTH"/>
</dbReference>
<dbReference type="SUPFAM" id="SSF46785">
    <property type="entry name" value="Winged helix' DNA-binding domain"/>
    <property type="match status" value="1"/>
</dbReference>
<dbReference type="Pfam" id="PF12840">
    <property type="entry name" value="HTH_20"/>
    <property type="match status" value="1"/>
</dbReference>
<dbReference type="Proteomes" id="UP001273799">
    <property type="component" value="Unassembled WGS sequence"/>
</dbReference>
<reference evidence="5" key="3">
    <citation type="submission" date="2023-10" db="EMBL/GenBank/DDBJ databases">
        <title>Whole Genome based description of the genera Actinobaculum and Actinotignum reveals a complex phylogenetic relationship within the species included in the genus Actinotignum.</title>
        <authorList>
            <person name="Jensen C.S."/>
            <person name="Dargis R."/>
            <person name="Kemp M."/>
            <person name="Christensen J.J."/>
        </authorList>
    </citation>
    <scope>NUCLEOTIDE SEQUENCE</scope>
    <source>
        <strain evidence="5">Actinobaculum_suis_CCUG19206T</strain>
    </source>
</reference>
<dbReference type="PRINTS" id="PR00778">
    <property type="entry name" value="HTHARSR"/>
</dbReference>
<gene>
    <name evidence="5" type="ORF">R6G71_04100</name>
    <name evidence="6" type="ORF">SAMN05421878_11515</name>
</gene>
<dbReference type="PANTHER" id="PTHR33154">
    <property type="entry name" value="TRANSCRIPTIONAL REGULATOR, ARSR FAMILY"/>
    <property type="match status" value="1"/>
</dbReference>
<dbReference type="RefSeq" id="WP_074663468.1">
    <property type="nucleotide sequence ID" value="NZ_FNAU01000015.1"/>
</dbReference>
<name>A0A1G7E5Q6_9ACTO</name>
<reference evidence="7" key="1">
    <citation type="submission" date="2016-10" db="EMBL/GenBank/DDBJ databases">
        <authorList>
            <person name="Varghese N."/>
        </authorList>
    </citation>
    <scope>NUCLEOTIDE SEQUENCE [LARGE SCALE GENOMIC DNA]</scope>
    <source>
        <strain evidence="7">DSM 20639</strain>
    </source>
</reference>
<dbReference type="CDD" id="cd00090">
    <property type="entry name" value="HTH_ARSR"/>
    <property type="match status" value="1"/>
</dbReference>
<evidence type="ECO:0000313" key="7">
    <source>
        <dbReference type="Proteomes" id="UP000182744"/>
    </source>
</evidence>
<keyword evidence="2 6" id="KW-0238">DNA-binding</keyword>
<keyword evidence="1" id="KW-0805">Transcription regulation</keyword>
<dbReference type="InterPro" id="IPR051081">
    <property type="entry name" value="HTH_MetalResp_TranReg"/>
</dbReference>
<dbReference type="InterPro" id="IPR036390">
    <property type="entry name" value="WH_DNA-bd_sf"/>
</dbReference>
<accession>A0A1G7E5Q6</accession>
<evidence type="ECO:0000256" key="2">
    <source>
        <dbReference type="ARBA" id="ARBA00023125"/>
    </source>
</evidence>
<evidence type="ECO:0000259" key="4">
    <source>
        <dbReference type="PROSITE" id="PS50987"/>
    </source>
</evidence>
<dbReference type="AlphaFoldDB" id="A0A1G7E5Q6"/>
<reference evidence="6" key="2">
    <citation type="submission" date="2016-10" db="EMBL/GenBank/DDBJ databases">
        <authorList>
            <person name="de Groot N.N."/>
        </authorList>
    </citation>
    <scope>NUCLEOTIDE SEQUENCE [LARGE SCALE GENOMIC DNA]</scope>
    <source>
        <strain evidence="6">DSM 20639</strain>
    </source>
</reference>
<dbReference type="NCBIfam" id="NF033788">
    <property type="entry name" value="HTH_metalloreg"/>
    <property type="match status" value="1"/>
</dbReference>
<dbReference type="PANTHER" id="PTHR33154:SF33">
    <property type="entry name" value="TRANSCRIPTIONAL REPRESSOR SDPR"/>
    <property type="match status" value="1"/>
</dbReference>
<evidence type="ECO:0000313" key="6">
    <source>
        <dbReference type="EMBL" id="SDE59003.1"/>
    </source>
</evidence>
<feature type="domain" description="HTH arsR-type" evidence="4">
    <location>
        <begin position="6"/>
        <end position="103"/>
    </location>
</feature>
<dbReference type="EMBL" id="FNAU01000015">
    <property type="protein sequence ID" value="SDE59003.1"/>
    <property type="molecule type" value="Genomic_DNA"/>
</dbReference>
<evidence type="ECO:0000313" key="5">
    <source>
        <dbReference type="EMBL" id="MDY5153235.1"/>
    </source>
</evidence>
<proteinExistence type="predicted"/>
<dbReference type="EMBL" id="JAWNFU010000002">
    <property type="protein sequence ID" value="MDY5153235.1"/>
    <property type="molecule type" value="Genomic_DNA"/>
</dbReference>
<dbReference type="PROSITE" id="PS50987">
    <property type="entry name" value="HTH_ARSR_2"/>
    <property type="match status" value="1"/>
</dbReference>
<evidence type="ECO:0000256" key="1">
    <source>
        <dbReference type="ARBA" id="ARBA00023015"/>
    </source>
</evidence>
<dbReference type="InterPro" id="IPR001845">
    <property type="entry name" value="HTH_ArsR_DNA-bd_dom"/>
</dbReference>
<keyword evidence="3" id="KW-0804">Transcription</keyword>
<organism evidence="6 7">
    <name type="scientific">Actinobaculum suis</name>
    <dbReference type="NCBI Taxonomy" id="1657"/>
    <lineage>
        <taxon>Bacteria</taxon>
        <taxon>Bacillati</taxon>
        <taxon>Actinomycetota</taxon>
        <taxon>Actinomycetes</taxon>
        <taxon>Actinomycetales</taxon>
        <taxon>Actinomycetaceae</taxon>
        <taxon>Actinobaculum</taxon>
    </lineage>
</organism>
<dbReference type="SMART" id="SM00418">
    <property type="entry name" value="HTH_ARSR"/>
    <property type="match status" value="1"/>
</dbReference>
<dbReference type="Gene3D" id="1.10.10.10">
    <property type="entry name" value="Winged helix-like DNA-binding domain superfamily/Winged helix DNA-binding domain"/>
    <property type="match status" value="1"/>
</dbReference>
<dbReference type="InterPro" id="IPR036388">
    <property type="entry name" value="WH-like_DNA-bd_sf"/>
</dbReference>
<sequence>MADAERNRQLVEKWADIFKILGDPTRLKLLNAIHFAGDMELTVTELAELAEVRVPTASAALRAMEKTGVVRSARSGRYIRYAIASENVHQVMHWIGLTHSEAVIPRSVAADNADTKLTETSPAGTAAQAGAE</sequence>
<keyword evidence="7" id="KW-1185">Reference proteome</keyword>
<dbReference type="GO" id="GO:0003677">
    <property type="term" value="F:DNA binding"/>
    <property type="evidence" value="ECO:0007669"/>
    <property type="project" value="UniProtKB-KW"/>
</dbReference>
<protein>
    <submittedName>
        <fullName evidence="6">DNA-binding transcriptional regulator, ArsR family</fullName>
    </submittedName>
    <submittedName>
        <fullName evidence="5">Metalloregulator ArsR/SmtB family transcription factor</fullName>
    </submittedName>
</protein>
<dbReference type="Proteomes" id="UP000182744">
    <property type="component" value="Unassembled WGS sequence"/>
</dbReference>